<dbReference type="Gene3D" id="1.10.443.10">
    <property type="entry name" value="Intergrase catalytic core"/>
    <property type="match status" value="1"/>
</dbReference>
<evidence type="ECO:0008006" key="4">
    <source>
        <dbReference type="Google" id="ProtNLM"/>
    </source>
</evidence>
<proteinExistence type="predicted"/>
<dbReference type="AlphaFoldDB" id="A0A250IGS3"/>
<protein>
    <recommendedName>
        <fullName evidence="4">Integrase</fullName>
    </recommendedName>
</protein>
<dbReference type="EMBL" id="CP022163">
    <property type="protein sequence ID" value="ATB30423.1"/>
    <property type="molecule type" value="Genomic_DNA"/>
</dbReference>
<name>A0A250IGS3_9BACT</name>
<reference evidence="2 3" key="1">
    <citation type="submission" date="2017-06" db="EMBL/GenBank/DDBJ databases">
        <authorList>
            <person name="Kim H.J."/>
            <person name="Triplett B.A."/>
        </authorList>
    </citation>
    <scope>NUCLEOTIDE SEQUENCE [LARGE SCALE GENOMIC DNA]</scope>
    <source>
        <strain evidence="2 3">DSM 14713</strain>
    </source>
</reference>
<evidence type="ECO:0000256" key="1">
    <source>
        <dbReference type="ARBA" id="ARBA00023172"/>
    </source>
</evidence>
<evidence type="ECO:0000313" key="2">
    <source>
        <dbReference type="EMBL" id="ATB30423.1"/>
    </source>
</evidence>
<sequence length="398" mass="44576">MGNSRVWTGRWKGGRTFNGKDGRPVFVLRKMVQGRAYTVYLDARSETEAEAELALFLRDPEGYRTRQEARQLKQEAAVYLTAETVGRFLESMRNAGTTARYVGNVGFYLATWAEALAGRDLRTVSLQELLRELARHPTGRKNRITALKSFASWLREQGALSLAEDPTVSLKVPVTRPEKAMREKGYSIETTERLYRALSGWEFKNFNQEATRRMTDVQCVRDVLCIHAKTGMHGTEIERLARGEGKVAVLEEPGEIAATVTFIHKSGNVHRQSIDRQTLAAVQRLQARGAAPVDSHIRRVVGRACKKLGIEPVRLGEYRHSFVTWASECGQEVRPKTGGLPLAAIAAVVGHHSANTTKRFYDNVKVPPMIKIPIRLEHPEDPVWLPVRAAALRLVESA</sequence>
<accession>A0A250IGS3</accession>
<evidence type="ECO:0000313" key="3">
    <source>
        <dbReference type="Proteomes" id="UP000217289"/>
    </source>
</evidence>
<gene>
    <name evidence="2" type="ORF">MEBOL_003884</name>
</gene>
<keyword evidence="3" id="KW-1185">Reference proteome</keyword>
<dbReference type="InterPro" id="IPR011010">
    <property type="entry name" value="DNA_brk_join_enz"/>
</dbReference>
<dbReference type="InterPro" id="IPR013762">
    <property type="entry name" value="Integrase-like_cat_sf"/>
</dbReference>
<dbReference type="GO" id="GO:0015074">
    <property type="term" value="P:DNA integration"/>
    <property type="evidence" value="ECO:0007669"/>
    <property type="project" value="InterPro"/>
</dbReference>
<organism evidence="2 3">
    <name type="scientific">Melittangium boletus DSM 14713</name>
    <dbReference type="NCBI Taxonomy" id="1294270"/>
    <lineage>
        <taxon>Bacteria</taxon>
        <taxon>Pseudomonadati</taxon>
        <taxon>Myxococcota</taxon>
        <taxon>Myxococcia</taxon>
        <taxon>Myxococcales</taxon>
        <taxon>Cystobacterineae</taxon>
        <taxon>Archangiaceae</taxon>
        <taxon>Melittangium</taxon>
    </lineage>
</organism>
<dbReference type="Proteomes" id="UP000217289">
    <property type="component" value="Chromosome"/>
</dbReference>
<dbReference type="GO" id="GO:0003677">
    <property type="term" value="F:DNA binding"/>
    <property type="evidence" value="ECO:0007669"/>
    <property type="project" value="InterPro"/>
</dbReference>
<dbReference type="KEGG" id="mbd:MEBOL_003884"/>
<dbReference type="GO" id="GO:0006310">
    <property type="term" value="P:DNA recombination"/>
    <property type="evidence" value="ECO:0007669"/>
    <property type="project" value="UniProtKB-KW"/>
</dbReference>
<keyword evidence="1" id="KW-0233">DNA recombination</keyword>
<dbReference type="SUPFAM" id="SSF56349">
    <property type="entry name" value="DNA breaking-rejoining enzymes"/>
    <property type="match status" value="1"/>
</dbReference>